<comment type="caution">
    <text evidence="8">The sequence shown here is derived from an EMBL/GenBank/DDBJ whole genome shotgun (WGS) entry which is preliminary data.</text>
</comment>
<dbReference type="GO" id="GO:0016779">
    <property type="term" value="F:nucleotidyltransferase activity"/>
    <property type="evidence" value="ECO:0007669"/>
    <property type="project" value="UniProtKB-KW"/>
</dbReference>
<evidence type="ECO:0000256" key="4">
    <source>
        <dbReference type="ARBA" id="ARBA00022759"/>
    </source>
</evidence>
<accession>A0AAD7RHS0</accession>
<keyword evidence="1" id="KW-0808">Transferase</keyword>
<feature type="region of interest" description="Disordered" evidence="6">
    <location>
        <begin position="101"/>
        <end position="126"/>
    </location>
</feature>
<evidence type="ECO:0000259" key="7">
    <source>
        <dbReference type="Pfam" id="PF18697"/>
    </source>
</evidence>
<dbReference type="GO" id="GO:0004519">
    <property type="term" value="F:endonuclease activity"/>
    <property type="evidence" value="ECO:0007669"/>
    <property type="project" value="UniProtKB-KW"/>
</dbReference>
<dbReference type="AlphaFoldDB" id="A0AAD7RHS0"/>
<keyword evidence="2" id="KW-0548">Nucleotidyltransferase</keyword>
<name>A0AAD7RHS0_9TELE</name>
<evidence type="ECO:0000313" key="9">
    <source>
        <dbReference type="Proteomes" id="UP001221898"/>
    </source>
</evidence>
<dbReference type="Pfam" id="PF18697">
    <property type="entry name" value="MLVIN_C"/>
    <property type="match status" value="1"/>
</dbReference>
<dbReference type="GO" id="GO:0016787">
    <property type="term" value="F:hydrolase activity"/>
    <property type="evidence" value="ECO:0007669"/>
    <property type="project" value="UniProtKB-KW"/>
</dbReference>
<keyword evidence="3" id="KW-0540">Nuclease</keyword>
<keyword evidence="4" id="KW-0255">Endonuclease</keyword>
<dbReference type="InterPro" id="IPR040643">
    <property type="entry name" value="MLVIN_C"/>
</dbReference>
<protein>
    <recommendedName>
        <fullName evidence="7">Murine leukemia virus integrase C-terminal domain-containing protein</fullName>
    </recommendedName>
</protein>
<gene>
    <name evidence="8" type="ORF">AAFF_G00206620</name>
</gene>
<evidence type="ECO:0000256" key="1">
    <source>
        <dbReference type="ARBA" id="ARBA00022679"/>
    </source>
</evidence>
<dbReference type="Proteomes" id="UP001221898">
    <property type="component" value="Unassembled WGS sequence"/>
</dbReference>
<proteinExistence type="predicted"/>
<evidence type="ECO:0000313" key="8">
    <source>
        <dbReference type="EMBL" id="KAJ8384305.1"/>
    </source>
</evidence>
<feature type="domain" description="Murine leukemia virus integrase C-terminal" evidence="7">
    <location>
        <begin position="60"/>
        <end position="104"/>
    </location>
</feature>
<evidence type="ECO:0000256" key="5">
    <source>
        <dbReference type="ARBA" id="ARBA00022801"/>
    </source>
</evidence>
<keyword evidence="5" id="KW-0378">Hydrolase</keyword>
<feature type="compositionally biased region" description="Basic and acidic residues" evidence="6">
    <location>
        <begin position="111"/>
        <end position="120"/>
    </location>
</feature>
<dbReference type="EMBL" id="JAINUG010000274">
    <property type="protein sequence ID" value="KAJ8384305.1"/>
    <property type="molecule type" value="Genomic_DNA"/>
</dbReference>
<evidence type="ECO:0000256" key="6">
    <source>
        <dbReference type="SAM" id="MobiDB-lite"/>
    </source>
</evidence>
<reference evidence="8" key="1">
    <citation type="journal article" date="2023" name="Science">
        <title>Genome structures resolve the early diversification of teleost fishes.</title>
        <authorList>
            <person name="Parey E."/>
            <person name="Louis A."/>
            <person name="Montfort J."/>
            <person name="Bouchez O."/>
            <person name="Roques C."/>
            <person name="Iampietro C."/>
            <person name="Lluch J."/>
            <person name="Castinel A."/>
            <person name="Donnadieu C."/>
            <person name="Desvignes T."/>
            <person name="Floi Bucao C."/>
            <person name="Jouanno E."/>
            <person name="Wen M."/>
            <person name="Mejri S."/>
            <person name="Dirks R."/>
            <person name="Jansen H."/>
            <person name="Henkel C."/>
            <person name="Chen W.J."/>
            <person name="Zahm M."/>
            <person name="Cabau C."/>
            <person name="Klopp C."/>
            <person name="Thompson A.W."/>
            <person name="Robinson-Rechavi M."/>
            <person name="Braasch I."/>
            <person name="Lecointre G."/>
            <person name="Bobe J."/>
            <person name="Postlethwait J.H."/>
            <person name="Berthelot C."/>
            <person name="Roest Crollius H."/>
            <person name="Guiguen Y."/>
        </authorList>
    </citation>
    <scope>NUCLEOTIDE SEQUENCE</scope>
    <source>
        <strain evidence="8">NC1722</strain>
    </source>
</reference>
<evidence type="ECO:0000256" key="2">
    <source>
        <dbReference type="ARBA" id="ARBA00022695"/>
    </source>
</evidence>
<organism evidence="8 9">
    <name type="scientific">Aldrovandia affinis</name>
    <dbReference type="NCBI Taxonomy" id="143900"/>
    <lineage>
        <taxon>Eukaryota</taxon>
        <taxon>Metazoa</taxon>
        <taxon>Chordata</taxon>
        <taxon>Craniata</taxon>
        <taxon>Vertebrata</taxon>
        <taxon>Euteleostomi</taxon>
        <taxon>Actinopterygii</taxon>
        <taxon>Neopterygii</taxon>
        <taxon>Teleostei</taxon>
        <taxon>Notacanthiformes</taxon>
        <taxon>Halosauridae</taxon>
        <taxon>Aldrovandia</taxon>
    </lineage>
</organism>
<sequence>MPQLVRTADARIHKQAVDITSTQLERPWQKIREIDRKDLRTLMAKLVGPGNQKKAQLEFYIKEHSKGTFEPSWTGPHLVLLSTAMPLKVCDRKGWVHKSQVKGAPDTVNSHSREYPEEAQRVTIHR</sequence>
<keyword evidence="9" id="KW-1185">Reference proteome</keyword>
<evidence type="ECO:0000256" key="3">
    <source>
        <dbReference type="ARBA" id="ARBA00022722"/>
    </source>
</evidence>
<dbReference type="Gene3D" id="2.30.30.850">
    <property type="match status" value="1"/>
</dbReference>